<feature type="non-terminal residue" evidence="1">
    <location>
        <position position="238"/>
    </location>
</feature>
<evidence type="ECO:0008006" key="2">
    <source>
        <dbReference type="Google" id="ProtNLM"/>
    </source>
</evidence>
<reference evidence="1" key="1">
    <citation type="journal article" date="2014" name="Front. Microbiol.">
        <title>High frequency of phylogenetically diverse reductive dehalogenase-homologous genes in deep subseafloor sedimentary metagenomes.</title>
        <authorList>
            <person name="Kawai M."/>
            <person name="Futagami T."/>
            <person name="Toyoda A."/>
            <person name="Takaki Y."/>
            <person name="Nishi S."/>
            <person name="Hori S."/>
            <person name="Arai W."/>
            <person name="Tsubouchi T."/>
            <person name="Morono Y."/>
            <person name="Uchiyama I."/>
            <person name="Ito T."/>
            <person name="Fujiyama A."/>
            <person name="Inagaki F."/>
            <person name="Takami H."/>
        </authorList>
    </citation>
    <scope>NUCLEOTIDE SEQUENCE</scope>
    <source>
        <strain evidence="1">Expedition CK06-06</strain>
    </source>
</reference>
<dbReference type="InterPro" id="IPR027417">
    <property type="entry name" value="P-loop_NTPase"/>
</dbReference>
<comment type="caution">
    <text evidence="1">The sequence shown here is derived from an EMBL/GenBank/DDBJ whole genome shotgun (WGS) entry which is preliminary data.</text>
</comment>
<dbReference type="AlphaFoldDB" id="X1AD71"/>
<dbReference type="EMBL" id="BART01012394">
    <property type="protein sequence ID" value="GAG80435.1"/>
    <property type="molecule type" value="Genomic_DNA"/>
</dbReference>
<dbReference type="SUPFAM" id="SSF52540">
    <property type="entry name" value="P-loop containing nucleoside triphosphate hydrolases"/>
    <property type="match status" value="1"/>
</dbReference>
<sequence length="238" mass="26522">MSETSTVVSGSLSAGSSLTAVLGVEGLPGVGKSLICSTAMRDPQIDYVVIIETEGGGHSKELIDFAFQGKTPKNVRIMKANTFASYKINKKNQKIEEIHDKELPANKTKWETDTHLYVEGVTSKVRRFNFAIQFNKIKKNVLIILDSLGNIQSVRGLAGTPDMGKRGQDFTNFFKNFDNEFERSNMTFLFANKMYSKFDQWDPWASTGGQSPIYNSSLYIRLSDTSETDDKTDAEKTA</sequence>
<name>X1AD71_9ZZZZ</name>
<dbReference type="Gene3D" id="3.40.50.300">
    <property type="entry name" value="P-loop containing nucleotide triphosphate hydrolases"/>
    <property type="match status" value="1"/>
</dbReference>
<proteinExistence type="predicted"/>
<gene>
    <name evidence="1" type="ORF">S01H4_25897</name>
</gene>
<protein>
    <recommendedName>
        <fullName evidence="2">KaiC-like domain-containing protein</fullName>
    </recommendedName>
</protein>
<accession>X1AD71</accession>
<organism evidence="1">
    <name type="scientific">marine sediment metagenome</name>
    <dbReference type="NCBI Taxonomy" id="412755"/>
    <lineage>
        <taxon>unclassified sequences</taxon>
        <taxon>metagenomes</taxon>
        <taxon>ecological metagenomes</taxon>
    </lineage>
</organism>
<evidence type="ECO:0000313" key="1">
    <source>
        <dbReference type="EMBL" id="GAG80435.1"/>
    </source>
</evidence>